<dbReference type="PROSITE" id="PS51266">
    <property type="entry name" value="ZF_CHY"/>
    <property type="match status" value="1"/>
</dbReference>
<evidence type="ECO:0000313" key="6">
    <source>
        <dbReference type="Proteomes" id="UP001597343"/>
    </source>
</evidence>
<dbReference type="Pfam" id="PF05495">
    <property type="entry name" value="zf-CHY"/>
    <property type="match status" value="1"/>
</dbReference>
<dbReference type="InterPro" id="IPR008913">
    <property type="entry name" value="Znf_CHY"/>
</dbReference>
<proteinExistence type="predicted"/>
<comment type="caution">
    <text evidence="5">The sequence shown here is derived from an EMBL/GenBank/DDBJ whole genome shotgun (WGS) entry which is preliminary data.</text>
</comment>
<reference evidence="6" key="1">
    <citation type="journal article" date="2019" name="Int. J. Syst. Evol. Microbiol.">
        <title>The Global Catalogue of Microorganisms (GCM) 10K type strain sequencing project: providing services to taxonomists for standard genome sequencing and annotation.</title>
        <authorList>
            <consortium name="The Broad Institute Genomics Platform"/>
            <consortium name="The Broad Institute Genome Sequencing Center for Infectious Disease"/>
            <person name="Wu L."/>
            <person name="Ma J."/>
        </authorList>
    </citation>
    <scope>NUCLEOTIDE SEQUENCE [LARGE SCALE GENOMIC DNA]</scope>
    <source>
        <strain evidence="6">CGMCC 1.13574</strain>
    </source>
</reference>
<gene>
    <name evidence="5" type="ORF">ACFSOY_10525</name>
</gene>
<keyword evidence="1" id="KW-0479">Metal-binding</keyword>
<dbReference type="RefSeq" id="WP_386046385.1">
    <property type="nucleotide sequence ID" value="NZ_JBHUIO010000005.1"/>
</dbReference>
<name>A0ABW4ZXV6_9BACL</name>
<organism evidence="5 6">
    <name type="scientific">Tumebacillus lipolyticus</name>
    <dbReference type="NCBI Taxonomy" id="1280370"/>
    <lineage>
        <taxon>Bacteria</taxon>
        <taxon>Bacillati</taxon>
        <taxon>Bacillota</taxon>
        <taxon>Bacilli</taxon>
        <taxon>Bacillales</taxon>
        <taxon>Alicyclobacillaceae</taxon>
        <taxon>Tumebacillus</taxon>
    </lineage>
</organism>
<dbReference type="InterPro" id="IPR037274">
    <property type="entry name" value="Znf_CHY_sf"/>
</dbReference>
<accession>A0ABW4ZXV6</accession>
<feature type="domain" description="CHY-type" evidence="4">
    <location>
        <begin position="146"/>
        <end position="224"/>
    </location>
</feature>
<dbReference type="PANTHER" id="PTHR28082:SF1">
    <property type="entry name" value="HELPER OF TIM PROTEIN 13"/>
    <property type="match status" value="1"/>
</dbReference>
<keyword evidence="3" id="KW-0862">Zinc</keyword>
<dbReference type="Proteomes" id="UP001597343">
    <property type="component" value="Unassembled WGS sequence"/>
</dbReference>
<protein>
    <submittedName>
        <fullName evidence="5">DUF1284 domain-containing protein</fullName>
    </submittedName>
</protein>
<dbReference type="PANTHER" id="PTHR28082">
    <property type="entry name" value="ZINC FINGER PROTEIN"/>
    <property type="match status" value="1"/>
</dbReference>
<evidence type="ECO:0000256" key="3">
    <source>
        <dbReference type="ARBA" id="ARBA00022833"/>
    </source>
</evidence>
<dbReference type="Pfam" id="PF06935">
    <property type="entry name" value="DUF1284"/>
    <property type="match status" value="1"/>
</dbReference>
<dbReference type="InterPro" id="IPR009702">
    <property type="entry name" value="DUF1284"/>
</dbReference>
<evidence type="ECO:0000313" key="5">
    <source>
        <dbReference type="EMBL" id="MFD2170436.1"/>
    </source>
</evidence>
<sequence length="242" mass="27115">MPIALRGHHLLCLLGYRGMGYSDAYVDNMTEVYRTLLADPQTECELVKGPDQLCACFPPDGDYHCEDRTVAERDALILERLGLVTGQIVTWADILNRVATSLQPDDLLQICSTCPWLPYGVCQDGVRRVVAGEPLPIVRPSVYGVDVDQQTRCQHYHSELDIIALKFGCCERYYSCYQCHLETADHPPKPWPQSRFDEAAVLCGSCGHELTVHEYKECDSRCPACNASFNPGCAAHHALYFE</sequence>
<evidence type="ECO:0000256" key="1">
    <source>
        <dbReference type="ARBA" id="ARBA00022723"/>
    </source>
</evidence>
<keyword evidence="2" id="KW-0863">Zinc-finger</keyword>
<dbReference type="SUPFAM" id="SSF161219">
    <property type="entry name" value="CHY zinc finger-like"/>
    <property type="match status" value="1"/>
</dbReference>
<evidence type="ECO:0000256" key="2">
    <source>
        <dbReference type="ARBA" id="ARBA00022771"/>
    </source>
</evidence>
<keyword evidence="6" id="KW-1185">Reference proteome</keyword>
<evidence type="ECO:0000259" key="4">
    <source>
        <dbReference type="PROSITE" id="PS51266"/>
    </source>
</evidence>
<dbReference type="EMBL" id="JBHUIO010000005">
    <property type="protein sequence ID" value="MFD2170436.1"/>
    <property type="molecule type" value="Genomic_DNA"/>
</dbReference>
<dbReference type="InterPro" id="IPR052604">
    <property type="entry name" value="Mito_Tim_assembly_helper"/>
</dbReference>